<proteinExistence type="predicted"/>
<accession>A0AAD2AXB3</accession>
<reference evidence="2" key="1">
    <citation type="submission" date="2023-07" db="EMBL/GenBank/DDBJ databases">
        <authorList>
            <person name="Peeters C."/>
        </authorList>
    </citation>
    <scope>NUCLEOTIDE SEQUENCE</scope>
    <source>
        <strain evidence="2">R-77591</strain>
    </source>
</reference>
<feature type="region of interest" description="Disordered" evidence="1">
    <location>
        <begin position="108"/>
        <end position="133"/>
    </location>
</feature>
<comment type="caution">
    <text evidence="2">The sequence shown here is derived from an EMBL/GenBank/DDBJ whole genome shotgun (WGS) entry which is preliminary data.</text>
</comment>
<evidence type="ECO:0000313" key="2">
    <source>
        <dbReference type="EMBL" id="CAJ0694582.1"/>
    </source>
</evidence>
<name>A0AAD2AXB3_9RALS</name>
<dbReference type="EMBL" id="CATVXE010000024">
    <property type="protein sequence ID" value="CAJ0694582.1"/>
    <property type="molecule type" value="Genomic_DNA"/>
</dbReference>
<dbReference type="RefSeq" id="WP_143274981.1">
    <property type="nucleotide sequence ID" value="NZ_CATVXE010000024.1"/>
</dbReference>
<evidence type="ECO:0000256" key="1">
    <source>
        <dbReference type="SAM" id="MobiDB-lite"/>
    </source>
</evidence>
<evidence type="ECO:0000313" key="3">
    <source>
        <dbReference type="Proteomes" id="UP001190002"/>
    </source>
</evidence>
<gene>
    <name evidence="2" type="ORF">R77591_04275</name>
</gene>
<dbReference type="AlphaFoldDB" id="A0AAD2AXB3"/>
<sequence>MNDNDIDFNEIVEFHKKRKVRGVPGYHYYVYLKYILAMRELGWMHRLICDWLNTRDDVKEQQQKPIDNKKLSYYISLWKEHGLINVSKKDVEEIADKITAVANGAKLPRKSSSRVENKSELPKWNEQGQSSEIQKEEVDPFAVNIPVEEKKEEAPEQIEEKRLNIIEFMKAVEKKLGRTMNDSERELAKNHYNDPFNQNLIANNVLVNSFTDSIKV</sequence>
<dbReference type="Proteomes" id="UP001190002">
    <property type="component" value="Unassembled WGS sequence"/>
</dbReference>
<protein>
    <submittedName>
        <fullName evidence="2">Uncharacterized protein</fullName>
    </submittedName>
</protein>
<feature type="compositionally biased region" description="Basic and acidic residues" evidence="1">
    <location>
        <begin position="113"/>
        <end position="123"/>
    </location>
</feature>
<organism evidence="2 3">
    <name type="scientific">Ralstonia mannitolilytica</name>
    <dbReference type="NCBI Taxonomy" id="105219"/>
    <lineage>
        <taxon>Bacteria</taxon>
        <taxon>Pseudomonadati</taxon>
        <taxon>Pseudomonadota</taxon>
        <taxon>Betaproteobacteria</taxon>
        <taxon>Burkholderiales</taxon>
        <taxon>Burkholderiaceae</taxon>
        <taxon>Ralstonia</taxon>
    </lineage>
</organism>